<organism evidence="5 6">
    <name type="scientific">Bergeyella porcorum</name>
    <dbReference type="NCBI Taxonomy" id="1735111"/>
    <lineage>
        <taxon>Bacteria</taxon>
        <taxon>Pseudomonadati</taxon>
        <taxon>Bacteroidota</taxon>
        <taxon>Flavobacteriia</taxon>
        <taxon>Flavobacteriales</taxon>
        <taxon>Weeksellaceae</taxon>
        <taxon>Bergeyella</taxon>
    </lineage>
</organism>
<dbReference type="GO" id="GO:0046872">
    <property type="term" value="F:metal ion binding"/>
    <property type="evidence" value="ECO:0007669"/>
    <property type="project" value="UniProtKB-KW"/>
</dbReference>
<feature type="domain" description="23S rRNA (guanine(745)-N(1))-methyltransferase N-terminal" evidence="4">
    <location>
        <begin position="17"/>
        <end position="51"/>
    </location>
</feature>
<dbReference type="GO" id="GO:0008168">
    <property type="term" value="F:methyltransferase activity"/>
    <property type="evidence" value="ECO:0007669"/>
    <property type="project" value="UniProtKB-KW"/>
</dbReference>
<keyword evidence="5" id="KW-0489">Methyltransferase</keyword>
<keyword evidence="6" id="KW-1185">Reference proteome</keyword>
<feature type="binding site" evidence="1">
    <location>
        <position position="21"/>
    </location>
    <ligand>
        <name>Zn(2+)</name>
        <dbReference type="ChEBI" id="CHEBI:29105"/>
    </ligand>
</feature>
<dbReference type="InterPro" id="IPR029063">
    <property type="entry name" value="SAM-dependent_MTases_sf"/>
</dbReference>
<sequence>MSKNSITVSNEILCLLKCPICKTRFTNYIKYIACERKHTFDFSKSGYLNLLKRNKNVIYDKYLFNARKQIAKNGFFDGVEQQIIKIIIDKYQLKKQLTILDLGCGDGTIFSNILLALKQTGIQYNAIGIDSSKEGIRLASRSDKSVLWLVSDIANIPIIENNIDVILNTLSPANYGEFNRLLKDDGIIIKTVPNQEYLTELRRIIHLKDYSNSNVVSLFSKNTLNYKSVKVTYQKKLSNEEQKLVFKMTPLTERIEFNEQRSNFPNTATIDVTVLIGDKKTLPI</sequence>
<evidence type="ECO:0000259" key="4">
    <source>
        <dbReference type="Pfam" id="PF21302"/>
    </source>
</evidence>
<feature type="binding site" evidence="2">
    <location>
        <position position="197"/>
    </location>
    <ligand>
        <name>S-adenosyl-L-methionine</name>
        <dbReference type="ChEBI" id="CHEBI:59789"/>
    </ligand>
</feature>
<dbReference type="Proteomes" id="UP001432059">
    <property type="component" value="Chromosome"/>
</dbReference>
<gene>
    <name evidence="5" type="primary">rlmA1</name>
    <name evidence="5" type="ORF">BPO_2260</name>
</gene>
<dbReference type="PIRSF" id="PIRSF018249">
    <property type="entry name" value="MyrA_prd"/>
    <property type="match status" value="1"/>
</dbReference>
<evidence type="ECO:0000313" key="5">
    <source>
        <dbReference type="EMBL" id="WOC52907.1"/>
    </source>
</evidence>
<dbReference type="CDD" id="cd02440">
    <property type="entry name" value="AdoMet_MTases"/>
    <property type="match status" value="1"/>
</dbReference>
<reference evidence="5" key="1">
    <citation type="submission" date="2023-10" db="EMBL/GenBank/DDBJ databases">
        <title>Characterization and whole genome sequencing of a novel strain of Bergeyella porcorum QD2021 isolated from pig.</title>
        <authorList>
            <person name="Liu G."/>
            <person name="Chen C."/>
            <person name="Han X."/>
        </authorList>
    </citation>
    <scope>NUCLEOTIDE SEQUENCE</scope>
    <source>
        <strain evidence="5">QD2021</strain>
    </source>
</reference>
<evidence type="ECO:0000313" key="6">
    <source>
        <dbReference type="Proteomes" id="UP001432059"/>
    </source>
</evidence>
<evidence type="ECO:0000256" key="2">
    <source>
        <dbReference type="PIRSR" id="PIRSR018249-2"/>
    </source>
</evidence>
<dbReference type="Pfam" id="PF13847">
    <property type="entry name" value="Methyltransf_31"/>
    <property type="match status" value="1"/>
</dbReference>
<accession>A0AAU0F450</accession>
<dbReference type="AlphaFoldDB" id="A0AAU0F450"/>
<evidence type="ECO:0000256" key="1">
    <source>
        <dbReference type="PIRSR" id="PIRSR018249-1"/>
    </source>
</evidence>
<keyword evidence="5" id="KW-0808">Transferase</keyword>
<feature type="binding site" evidence="1">
    <location>
        <position position="38"/>
    </location>
    <ligand>
        <name>Zn(2+)</name>
        <dbReference type="ChEBI" id="CHEBI:29105"/>
    </ligand>
</feature>
<keyword evidence="1" id="KW-0862">Zinc</keyword>
<dbReference type="KEGG" id="bpor:BPO_2260"/>
<keyword evidence="2" id="KW-0949">S-adenosyl-L-methionine</keyword>
<dbReference type="EMBL" id="CP136426">
    <property type="protein sequence ID" value="WOC52907.1"/>
    <property type="molecule type" value="Genomic_DNA"/>
</dbReference>
<feature type="binding site" evidence="2">
    <location>
        <position position="76"/>
    </location>
    <ligand>
        <name>S-adenosyl-L-methionine</name>
        <dbReference type="ChEBI" id="CHEBI:59789"/>
    </ligand>
</feature>
<feature type="binding site" evidence="1">
    <location>
        <position position="34"/>
    </location>
    <ligand>
        <name>Zn(2+)</name>
        <dbReference type="ChEBI" id="CHEBI:29105"/>
    </ligand>
</feature>
<dbReference type="InterPro" id="IPR048647">
    <property type="entry name" value="RlmA_N"/>
</dbReference>
<dbReference type="InterPro" id="IPR016718">
    <property type="entry name" value="rRNA_m1G-MeTrfase_A_prd"/>
</dbReference>
<keyword evidence="1" id="KW-0479">Metal-binding</keyword>
<dbReference type="Gene3D" id="3.40.50.150">
    <property type="entry name" value="Vaccinia Virus protein VP39"/>
    <property type="match status" value="1"/>
</dbReference>
<dbReference type="Pfam" id="PF21302">
    <property type="entry name" value="Zn_ribbon_RlmA"/>
    <property type="match status" value="1"/>
</dbReference>
<feature type="binding site" evidence="1">
    <location>
        <position position="18"/>
    </location>
    <ligand>
        <name>Zn(2+)</name>
        <dbReference type="ChEBI" id="CHEBI:29105"/>
    </ligand>
</feature>
<proteinExistence type="predicted"/>
<protein>
    <submittedName>
        <fullName evidence="5">Methyltransferase family protein</fullName>
    </submittedName>
</protein>
<evidence type="ECO:0000259" key="3">
    <source>
        <dbReference type="Pfam" id="PF13847"/>
    </source>
</evidence>
<dbReference type="InterPro" id="IPR025714">
    <property type="entry name" value="Methyltranfer_dom"/>
</dbReference>
<dbReference type="SUPFAM" id="SSF53335">
    <property type="entry name" value="S-adenosyl-L-methionine-dependent methyltransferases"/>
    <property type="match status" value="1"/>
</dbReference>
<feature type="domain" description="Methyltransferase" evidence="3">
    <location>
        <begin position="94"/>
        <end position="209"/>
    </location>
</feature>
<name>A0AAU0F450_9FLAO</name>
<dbReference type="GO" id="GO:0032259">
    <property type="term" value="P:methylation"/>
    <property type="evidence" value="ECO:0007669"/>
    <property type="project" value="UniProtKB-KW"/>
</dbReference>